<reference evidence="1 2" key="1">
    <citation type="submission" date="2013-11" db="EMBL/GenBank/DDBJ databases">
        <title>Draft genome of the bovine lungworm Dictyocaulus viviparus.</title>
        <authorList>
            <person name="Mitreva M."/>
        </authorList>
    </citation>
    <scope>NUCLEOTIDE SEQUENCE [LARGE SCALE GENOMIC DNA]</scope>
    <source>
        <strain evidence="1 2">HannoverDv2000</strain>
    </source>
</reference>
<dbReference type="Gene3D" id="3.10.20.90">
    <property type="entry name" value="Phosphatidylinositol 3-kinase Catalytic Subunit, Chain A, domain 1"/>
    <property type="match status" value="1"/>
</dbReference>
<evidence type="ECO:0000313" key="1">
    <source>
        <dbReference type="EMBL" id="KJH41032.1"/>
    </source>
</evidence>
<sequence>MEMEFFYIFNVAGGHRFHVEVSPHWKTLQLQENIRHLTGIRIDDQVLLKSGGEILDSDDFIQCACPDNNADNPVYLFQRSSRYDKEDSRLWEQEINEVTSIIDMSIENVRSYNDSNF</sequence>
<gene>
    <name evidence="1" type="ORF">DICVIV_13000</name>
</gene>
<dbReference type="OrthoDB" id="447953at2759"/>
<protein>
    <recommendedName>
        <fullName evidence="3">Ubiquitin-like domain-containing protein</fullName>
    </recommendedName>
</protein>
<evidence type="ECO:0008006" key="3">
    <source>
        <dbReference type="Google" id="ProtNLM"/>
    </source>
</evidence>
<evidence type="ECO:0000313" key="2">
    <source>
        <dbReference type="Proteomes" id="UP000053766"/>
    </source>
</evidence>
<organism evidence="1 2">
    <name type="scientific">Dictyocaulus viviparus</name>
    <name type="common">Bovine lungworm</name>
    <dbReference type="NCBI Taxonomy" id="29172"/>
    <lineage>
        <taxon>Eukaryota</taxon>
        <taxon>Metazoa</taxon>
        <taxon>Ecdysozoa</taxon>
        <taxon>Nematoda</taxon>
        <taxon>Chromadorea</taxon>
        <taxon>Rhabditida</taxon>
        <taxon>Rhabditina</taxon>
        <taxon>Rhabditomorpha</taxon>
        <taxon>Strongyloidea</taxon>
        <taxon>Metastrongylidae</taxon>
        <taxon>Dictyocaulus</taxon>
    </lineage>
</organism>
<dbReference type="EMBL" id="KN716926">
    <property type="protein sequence ID" value="KJH41032.1"/>
    <property type="molecule type" value="Genomic_DNA"/>
</dbReference>
<dbReference type="Proteomes" id="UP000053766">
    <property type="component" value="Unassembled WGS sequence"/>
</dbReference>
<dbReference type="AlphaFoldDB" id="A0A0D8XB84"/>
<proteinExistence type="predicted"/>
<reference evidence="2" key="2">
    <citation type="journal article" date="2016" name="Sci. Rep.">
        <title>Dictyocaulus viviparus genome, variome and transcriptome elucidate lungworm biology and support future intervention.</title>
        <authorList>
            <person name="McNulty S.N."/>
            <person name="Strube C."/>
            <person name="Rosa B.A."/>
            <person name="Martin J.C."/>
            <person name="Tyagi R."/>
            <person name="Choi Y.J."/>
            <person name="Wang Q."/>
            <person name="Hallsworth Pepin K."/>
            <person name="Zhang X."/>
            <person name="Ozersky P."/>
            <person name="Wilson R.K."/>
            <person name="Sternberg P.W."/>
            <person name="Gasser R.B."/>
            <person name="Mitreva M."/>
        </authorList>
    </citation>
    <scope>NUCLEOTIDE SEQUENCE [LARGE SCALE GENOMIC DNA]</scope>
    <source>
        <strain evidence="2">HannoverDv2000</strain>
    </source>
</reference>
<keyword evidence="2" id="KW-1185">Reference proteome</keyword>
<name>A0A0D8XB84_DICVI</name>
<accession>A0A0D8XB84</accession>
<dbReference type="SUPFAM" id="SSF54236">
    <property type="entry name" value="Ubiquitin-like"/>
    <property type="match status" value="1"/>
</dbReference>
<dbReference type="InterPro" id="IPR029071">
    <property type="entry name" value="Ubiquitin-like_domsf"/>
</dbReference>